<dbReference type="AlphaFoldDB" id="A0A6J4PX76"/>
<evidence type="ECO:0000256" key="1">
    <source>
        <dbReference type="SAM" id="MobiDB-lite"/>
    </source>
</evidence>
<dbReference type="Gene3D" id="3.40.50.300">
    <property type="entry name" value="P-loop containing nucleotide triphosphate hydrolases"/>
    <property type="match status" value="1"/>
</dbReference>
<dbReference type="SUPFAM" id="SSF52540">
    <property type="entry name" value="P-loop containing nucleoside triphosphate hydrolases"/>
    <property type="match status" value="1"/>
</dbReference>
<dbReference type="PANTHER" id="PTHR48419:SF1">
    <property type="entry name" value="SULFOTRANSFERASE DOMAIN-CONTAINING PROTEIN"/>
    <property type="match status" value="1"/>
</dbReference>
<feature type="compositionally biased region" description="Acidic residues" evidence="1">
    <location>
        <begin position="210"/>
        <end position="219"/>
    </location>
</feature>
<dbReference type="PANTHER" id="PTHR48419">
    <property type="entry name" value="SULFOTRANSFERASE DOMAIN-CONTAINING PROTEIN"/>
    <property type="match status" value="1"/>
</dbReference>
<dbReference type="Pfam" id="PF19798">
    <property type="entry name" value="Sulfotransfer_5"/>
    <property type="match status" value="1"/>
</dbReference>
<dbReference type="InterPro" id="IPR053226">
    <property type="entry name" value="Pyrrolopyrazine_biosynth_F"/>
</dbReference>
<feature type="region of interest" description="Disordered" evidence="1">
    <location>
        <begin position="200"/>
        <end position="219"/>
    </location>
</feature>
<organism evidence="2">
    <name type="scientific">uncultured Rubrobacteraceae bacterium</name>
    <dbReference type="NCBI Taxonomy" id="349277"/>
    <lineage>
        <taxon>Bacteria</taxon>
        <taxon>Bacillati</taxon>
        <taxon>Actinomycetota</taxon>
        <taxon>Rubrobacteria</taxon>
        <taxon>Rubrobacterales</taxon>
        <taxon>Rubrobacteraceae</taxon>
        <taxon>environmental samples</taxon>
    </lineage>
</organism>
<dbReference type="EMBL" id="CADCVD010000002">
    <property type="protein sequence ID" value="CAA9422039.1"/>
    <property type="molecule type" value="Genomic_DNA"/>
</dbReference>
<name>A0A6J4PX76_9ACTN</name>
<reference evidence="2" key="1">
    <citation type="submission" date="2020-02" db="EMBL/GenBank/DDBJ databases">
        <authorList>
            <person name="Meier V. D."/>
        </authorList>
    </citation>
    <scope>NUCLEOTIDE SEQUENCE</scope>
    <source>
        <strain evidence="2">AVDCRST_MAG37</strain>
    </source>
</reference>
<evidence type="ECO:0000313" key="2">
    <source>
        <dbReference type="EMBL" id="CAA9422039.1"/>
    </source>
</evidence>
<protein>
    <submittedName>
        <fullName evidence="2">Similarity</fullName>
    </submittedName>
</protein>
<dbReference type="InterPro" id="IPR027417">
    <property type="entry name" value="P-loop_NTPase"/>
</dbReference>
<feature type="compositionally biased region" description="Basic and acidic residues" evidence="1">
    <location>
        <begin position="200"/>
        <end position="209"/>
    </location>
</feature>
<gene>
    <name evidence="2" type="ORF">AVDCRST_MAG37-7</name>
</gene>
<sequence length="244" mass="28494">MINSKPVALWAVPRSISTAFERVFVERGDFKVFHEPFSASYYYSEKRQSDRYADVEPKAEYNPENVLATMLDPSWERRVYFKDMALHAKGVMTPEFVSTFTNTFIIRDPVPVIASMTRFWPDFTLEEIGYEMQHRLFEMAIENGEEPAIVDAADLTANPEGIVAAYCERIGVPFMPEALTWEARKIPDWEMWAEWHTEAEDSTGIKREPLEDDKELPEGQEEVYEHCLPFYQELYEKRLRPATI</sequence>
<proteinExistence type="predicted"/>
<accession>A0A6J4PX76</accession>